<dbReference type="AlphaFoldDB" id="A0A251X2U2"/>
<keyword evidence="4 6" id="KW-1133">Transmembrane helix</keyword>
<organism evidence="7 8">
    <name type="scientific">Marivivens niveibacter</name>
    <dbReference type="NCBI Taxonomy" id="1930667"/>
    <lineage>
        <taxon>Bacteria</taxon>
        <taxon>Pseudomonadati</taxon>
        <taxon>Pseudomonadota</taxon>
        <taxon>Alphaproteobacteria</taxon>
        <taxon>Rhodobacterales</taxon>
        <taxon>Paracoccaceae</taxon>
        <taxon>Marivivens group</taxon>
        <taxon>Marivivens</taxon>
    </lineage>
</organism>
<dbReference type="GO" id="GO:0005886">
    <property type="term" value="C:plasma membrane"/>
    <property type="evidence" value="ECO:0007669"/>
    <property type="project" value="UniProtKB-SubCell"/>
</dbReference>
<evidence type="ECO:0000256" key="4">
    <source>
        <dbReference type="ARBA" id="ARBA00022989"/>
    </source>
</evidence>
<comment type="subcellular location">
    <subcellularLocation>
        <location evidence="1">Cell membrane</location>
        <topology evidence="1">Multi-pass membrane protein</topology>
    </subcellularLocation>
</comment>
<sequence>MTDPKTHSLIEDAQGILFGTFMASFGVLILTHLGFVTGQTAGLAIILSYATNWSFSAWFFIVNLPFYWLGYKRIGLRFMIKTFIAVALVTVITPILPMFISFENLNPIVGAILFGFCTGAALMALFRHGASLGGIGILALYIQEKTGFRAGWTQLLFDAALFSVAFGLRDFMTVVYSFLGALVVNLVIAINHRKDRYIAT</sequence>
<keyword evidence="8" id="KW-1185">Reference proteome</keyword>
<dbReference type="Pfam" id="PF02588">
    <property type="entry name" value="YitT_membrane"/>
    <property type="match status" value="1"/>
</dbReference>
<dbReference type="InterPro" id="IPR051461">
    <property type="entry name" value="UPF0750_membrane"/>
</dbReference>
<keyword evidence="2" id="KW-1003">Cell membrane</keyword>
<evidence type="ECO:0000256" key="6">
    <source>
        <dbReference type="SAM" id="Phobius"/>
    </source>
</evidence>
<evidence type="ECO:0000256" key="5">
    <source>
        <dbReference type="ARBA" id="ARBA00023136"/>
    </source>
</evidence>
<proteinExistence type="predicted"/>
<dbReference type="PANTHER" id="PTHR33545">
    <property type="entry name" value="UPF0750 MEMBRANE PROTEIN YITT-RELATED"/>
    <property type="match status" value="1"/>
</dbReference>
<evidence type="ECO:0000256" key="3">
    <source>
        <dbReference type="ARBA" id="ARBA00022692"/>
    </source>
</evidence>
<evidence type="ECO:0000313" key="8">
    <source>
        <dbReference type="Proteomes" id="UP000194664"/>
    </source>
</evidence>
<feature type="transmembrane region" description="Helical" evidence="6">
    <location>
        <begin position="174"/>
        <end position="191"/>
    </location>
</feature>
<evidence type="ECO:0000313" key="7">
    <source>
        <dbReference type="EMBL" id="OUD10926.1"/>
    </source>
</evidence>
<evidence type="ECO:0000256" key="2">
    <source>
        <dbReference type="ARBA" id="ARBA00022475"/>
    </source>
</evidence>
<protein>
    <submittedName>
        <fullName evidence="7">Membrane protein</fullName>
    </submittedName>
</protein>
<keyword evidence="5 6" id="KW-0472">Membrane</keyword>
<feature type="transmembrane region" description="Helical" evidence="6">
    <location>
        <begin position="53"/>
        <end position="71"/>
    </location>
</feature>
<dbReference type="InterPro" id="IPR003740">
    <property type="entry name" value="YitT"/>
</dbReference>
<name>A0A251X2U2_9RHOB</name>
<dbReference type="Proteomes" id="UP000194664">
    <property type="component" value="Unassembled WGS sequence"/>
</dbReference>
<reference evidence="7 8" key="1">
    <citation type="submission" date="2016-12" db="EMBL/GenBank/DDBJ databases">
        <title>The draft genome sequence of HSLHS2.</title>
        <authorList>
            <person name="Hu D."/>
            <person name="Wang L."/>
            <person name="Shao Z."/>
        </authorList>
    </citation>
    <scope>NUCLEOTIDE SEQUENCE [LARGE SCALE GENOMIC DNA]</scope>
    <source>
        <strain evidence="7">MCCC 1A06712</strain>
    </source>
</reference>
<gene>
    <name evidence="7" type="ORF">BVC71_05525</name>
</gene>
<feature type="transmembrane region" description="Helical" evidence="6">
    <location>
        <begin position="21"/>
        <end position="47"/>
    </location>
</feature>
<feature type="transmembrane region" description="Helical" evidence="6">
    <location>
        <begin position="108"/>
        <end position="126"/>
    </location>
</feature>
<accession>A0A251X2U2</accession>
<dbReference type="RefSeq" id="WP_086450567.1">
    <property type="nucleotide sequence ID" value="NZ_MSPP01000001.1"/>
</dbReference>
<dbReference type="PANTHER" id="PTHR33545:SF5">
    <property type="entry name" value="UPF0750 MEMBRANE PROTEIN YITT"/>
    <property type="match status" value="1"/>
</dbReference>
<evidence type="ECO:0000256" key="1">
    <source>
        <dbReference type="ARBA" id="ARBA00004651"/>
    </source>
</evidence>
<keyword evidence="3 6" id="KW-0812">Transmembrane</keyword>
<dbReference type="EMBL" id="MSPP01000001">
    <property type="protein sequence ID" value="OUD10926.1"/>
    <property type="molecule type" value="Genomic_DNA"/>
</dbReference>
<comment type="caution">
    <text evidence="7">The sequence shown here is derived from an EMBL/GenBank/DDBJ whole genome shotgun (WGS) entry which is preliminary data.</text>
</comment>
<dbReference type="OrthoDB" id="3296441at2"/>
<feature type="transmembrane region" description="Helical" evidence="6">
    <location>
        <begin position="83"/>
        <end position="102"/>
    </location>
</feature>